<dbReference type="EMBL" id="CP002183">
    <property type="protein sequence ID" value="ADM38305.1"/>
    <property type="molecule type" value="Genomic_DNA"/>
</dbReference>
<name>E0U1X9_BACSH</name>
<evidence type="ECO:0000313" key="1">
    <source>
        <dbReference type="EMBL" id="ADM38305.1"/>
    </source>
</evidence>
<dbReference type="KEGG" id="bss:BSUW23_11325"/>
<sequence length="87" mass="9973">MINLRGRVKFPTGGDGPMALSPRAVFTAGFGEIPEPTVQSGWEKMEVHKRFEIGFSNVSLPSLIFETPLLYMKRFFYWLEKNLSVFE</sequence>
<evidence type="ECO:0000313" key="2">
    <source>
        <dbReference type="Proteomes" id="UP000002233"/>
    </source>
</evidence>
<protein>
    <submittedName>
        <fullName evidence="1">Uncharacterized protein</fullName>
    </submittedName>
</protein>
<proteinExistence type="predicted"/>
<accession>E0U1X9</accession>
<organism evidence="1 2">
    <name type="scientific">Bacillus spizizenii (strain ATCC 23059 / NRRL B-14472 / W23)</name>
    <name type="common">Bacillus subtilis subsp. spizizenii</name>
    <dbReference type="NCBI Taxonomy" id="655816"/>
    <lineage>
        <taxon>Bacteria</taxon>
        <taxon>Bacillati</taxon>
        <taxon>Bacillota</taxon>
        <taxon>Bacilli</taxon>
        <taxon>Bacillales</taxon>
        <taxon>Bacillaceae</taxon>
        <taxon>Bacillus</taxon>
    </lineage>
</organism>
<dbReference type="AlphaFoldDB" id="E0U1X9"/>
<gene>
    <name evidence="1" type="primary">ypzE</name>
    <name evidence="1" type="ordered locus">BSUW23_11325</name>
</gene>
<reference key="1">
    <citation type="submission" date="2010-08" db="EMBL/GenBank/DDBJ databases">
        <authorList>
            <person name="Zeigler D.R."/>
        </authorList>
    </citation>
    <scope>NUCLEOTIDE SEQUENCE</scope>
    <source>
        <strain>W23</strain>
    </source>
</reference>
<dbReference type="HOGENOM" id="CLU_2476920_0_0_9"/>
<dbReference type="Proteomes" id="UP000002233">
    <property type="component" value="Chromosome"/>
</dbReference>
<reference evidence="1 2" key="2">
    <citation type="journal article" date="2011" name="Microbiology">
        <title>The genome sequence of Bacillus subtilis subsp. spizizenii W23: insights into speciation within the B. subtilis complex and into the history of B. subtilis genetics.</title>
        <authorList>
            <person name="Zeigler D.R."/>
        </authorList>
    </citation>
    <scope>NUCLEOTIDE SEQUENCE [LARGE SCALE GENOMIC DNA]</scope>
    <source>
        <strain evidence="2">ATCC 23059 / NRRL B-14472 / W23</strain>
    </source>
</reference>